<sequence>MPPTICRREVLENANHEHFFKSMESNKFLVYFSIIFRICSSLYSEQSLIHIFRTSLSVRAGSGQSGSKAREENRAKNRFRADVTGSALNLDLGASRIRSPYLSSANQVASTRIAPYLPIHLAYVRSRTRIYKSQLVMTDVSVPGEASASKKTAKLEWRPNFEARPRRNLPTEYTYVLPGTDAMRAIPILDRWVAIFGPSYQKRRYVRSLKTRRSTRFLTG</sequence>
<feature type="non-terminal residue" evidence="1">
    <location>
        <position position="220"/>
    </location>
</feature>
<dbReference type="EMBL" id="CADCXV010000622">
    <property type="protein sequence ID" value="CAB0031089.1"/>
    <property type="molecule type" value="Genomic_DNA"/>
</dbReference>
<proteinExistence type="predicted"/>
<name>A0A6H5I7Z1_9HYME</name>
<organism evidence="1 2">
    <name type="scientific">Trichogramma brassicae</name>
    <dbReference type="NCBI Taxonomy" id="86971"/>
    <lineage>
        <taxon>Eukaryota</taxon>
        <taxon>Metazoa</taxon>
        <taxon>Ecdysozoa</taxon>
        <taxon>Arthropoda</taxon>
        <taxon>Hexapoda</taxon>
        <taxon>Insecta</taxon>
        <taxon>Pterygota</taxon>
        <taxon>Neoptera</taxon>
        <taxon>Endopterygota</taxon>
        <taxon>Hymenoptera</taxon>
        <taxon>Apocrita</taxon>
        <taxon>Proctotrupomorpha</taxon>
        <taxon>Chalcidoidea</taxon>
        <taxon>Trichogrammatidae</taxon>
        <taxon>Trichogramma</taxon>
    </lineage>
</organism>
<reference evidence="1 2" key="1">
    <citation type="submission" date="2020-02" db="EMBL/GenBank/DDBJ databases">
        <authorList>
            <person name="Ferguson B K."/>
        </authorList>
    </citation>
    <scope>NUCLEOTIDE SEQUENCE [LARGE SCALE GENOMIC DNA]</scope>
</reference>
<evidence type="ECO:0000313" key="1">
    <source>
        <dbReference type="EMBL" id="CAB0031089.1"/>
    </source>
</evidence>
<dbReference type="AlphaFoldDB" id="A0A6H5I7Z1"/>
<protein>
    <submittedName>
        <fullName evidence="1">Uncharacterized protein</fullName>
    </submittedName>
</protein>
<keyword evidence="2" id="KW-1185">Reference proteome</keyword>
<dbReference type="Proteomes" id="UP000479190">
    <property type="component" value="Unassembled WGS sequence"/>
</dbReference>
<gene>
    <name evidence="1" type="ORF">TBRA_LOCUS3069</name>
</gene>
<accession>A0A6H5I7Z1</accession>
<evidence type="ECO:0000313" key="2">
    <source>
        <dbReference type="Proteomes" id="UP000479190"/>
    </source>
</evidence>